<evidence type="ECO:0000256" key="1">
    <source>
        <dbReference type="ARBA" id="ARBA00009091"/>
    </source>
</evidence>
<dbReference type="PANTHER" id="PTHR35089:SF1">
    <property type="entry name" value="CHAPERONE PROTEIN SKP"/>
    <property type="match status" value="1"/>
</dbReference>
<feature type="chain" id="PRO_5015869816" evidence="3">
    <location>
        <begin position="20"/>
        <end position="166"/>
    </location>
</feature>
<organism evidence="4 5">
    <name type="scientific">Paramuribaculum intestinale</name>
    <dbReference type="NCBI Taxonomy" id="2094151"/>
    <lineage>
        <taxon>Bacteria</taxon>
        <taxon>Pseudomonadati</taxon>
        <taxon>Bacteroidota</taxon>
        <taxon>Bacteroidia</taxon>
        <taxon>Bacteroidales</taxon>
        <taxon>Muribaculaceae</taxon>
        <taxon>Paramuribaculum</taxon>
    </lineage>
</organism>
<evidence type="ECO:0000256" key="3">
    <source>
        <dbReference type="SAM" id="SignalP"/>
    </source>
</evidence>
<dbReference type="RefSeq" id="WP_107035292.1">
    <property type="nucleotide sequence ID" value="NZ_CAONGC010000038.1"/>
</dbReference>
<reference evidence="5" key="1">
    <citation type="submission" date="2018-02" db="EMBL/GenBank/DDBJ databases">
        <authorList>
            <person name="Clavel T."/>
            <person name="Strowig T."/>
        </authorList>
    </citation>
    <scope>NUCLEOTIDE SEQUENCE [LARGE SCALE GENOMIC DNA]</scope>
    <source>
        <strain evidence="5">DSM 100764</strain>
    </source>
</reference>
<dbReference type="GO" id="GO:0051082">
    <property type="term" value="F:unfolded protein binding"/>
    <property type="evidence" value="ECO:0007669"/>
    <property type="project" value="InterPro"/>
</dbReference>
<dbReference type="SUPFAM" id="SSF111384">
    <property type="entry name" value="OmpH-like"/>
    <property type="match status" value="1"/>
</dbReference>
<dbReference type="Proteomes" id="UP000244925">
    <property type="component" value="Unassembled WGS sequence"/>
</dbReference>
<gene>
    <name evidence="4" type="ORF">C5O25_03240</name>
</gene>
<dbReference type="GeneID" id="93424603"/>
<protein>
    <submittedName>
        <fullName evidence="4">OmpH family outer membrane protein</fullName>
    </submittedName>
</protein>
<dbReference type="PANTHER" id="PTHR35089">
    <property type="entry name" value="CHAPERONE PROTEIN SKP"/>
    <property type="match status" value="1"/>
</dbReference>
<evidence type="ECO:0000313" key="4">
    <source>
        <dbReference type="EMBL" id="PWB08904.1"/>
    </source>
</evidence>
<accession>A0A2V1J2B6</accession>
<dbReference type="GO" id="GO:0005829">
    <property type="term" value="C:cytosol"/>
    <property type="evidence" value="ECO:0007669"/>
    <property type="project" value="TreeGrafter"/>
</dbReference>
<comment type="caution">
    <text evidence="4">The sequence shown here is derived from an EMBL/GenBank/DDBJ whole genome shotgun (WGS) entry which is preliminary data.</text>
</comment>
<feature type="signal peptide" evidence="3">
    <location>
        <begin position="1"/>
        <end position="19"/>
    </location>
</feature>
<dbReference type="Gene3D" id="3.30.910.20">
    <property type="entry name" value="Skp domain"/>
    <property type="match status" value="1"/>
</dbReference>
<keyword evidence="5" id="KW-1185">Reference proteome</keyword>
<dbReference type="InterPro" id="IPR005632">
    <property type="entry name" value="Chaperone_Skp"/>
</dbReference>
<comment type="similarity">
    <text evidence="1">Belongs to the Skp family.</text>
</comment>
<evidence type="ECO:0000256" key="2">
    <source>
        <dbReference type="ARBA" id="ARBA00022729"/>
    </source>
</evidence>
<sequence length="166" mass="18662">MIKKIFVAILIALPAIASAQAKFGVVNSQQIFAELPETKEAETQMEAASAKFQSEFKVLQDEYNKVYTEFQNMDANTPETIRQRRMTDIQEKSQRIGQFQQSASEDLDRMQQQLLAPIQQKIADAIKAVGQENNFTMIFDVTQPVYVGTDVVDASDLVKKKLGIAK</sequence>
<proteinExistence type="inferred from homology"/>
<dbReference type="GO" id="GO:0050821">
    <property type="term" value="P:protein stabilization"/>
    <property type="evidence" value="ECO:0007669"/>
    <property type="project" value="TreeGrafter"/>
</dbReference>
<keyword evidence="2 3" id="KW-0732">Signal</keyword>
<dbReference type="InterPro" id="IPR024930">
    <property type="entry name" value="Skp_dom_sf"/>
</dbReference>
<dbReference type="AlphaFoldDB" id="A0A2V1J2B6"/>
<name>A0A2V1J2B6_9BACT</name>
<evidence type="ECO:0000313" key="5">
    <source>
        <dbReference type="Proteomes" id="UP000244925"/>
    </source>
</evidence>
<dbReference type="SMART" id="SM00935">
    <property type="entry name" value="OmpH"/>
    <property type="match status" value="1"/>
</dbReference>
<dbReference type="EMBL" id="PUBV01000004">
    <property type="protein sequence ID" value="PWB08904.1"/>
    <property type="molecule type" value="Genomic_DNA"/>
</dbReference>
<dbReference type="Pfam" id="PF03938">
    <property type="entry name" value="OmpH"/>
    <property type="match status" value="1"/>
</dbReference>